<dbReference type="GO" id="GO:0005634">
    <property type="term" value="C:nucleus"/>
    <property type="evidence" value="ECO:0007669"/>
    <property type="project" value="TreeGrafter"/>
</dbReference>
<keyword evidence="4" id="KW-0238">DNA-binding</keyword>
<evidence type="ECO:0000256" key="3">
    <source>
        <dbReference type="ARBA" id="ARBA00023015"/>
    </source>
</evidence>
<feature type="region of interest" description="Disordered" evidence="7">
    <location>
        <begin position="1"/>
        <end position="32"/>
    </location>
</feature>
<dbReference type="CDD" id="cd12148">
    <property type="entry name" value="fungal_TF_MHR"/>
    <property type="match status" value="1"/>
</dbReference>
<gene>
    <name evidence="9" type="ORF">BCR38DRAFT_478908</name>
</gene>
<dbReference type="GO" id="GO:0000978">
    <property type="term" value="F:RNA polymerase II cis-regulatory region sequence-specific DNA binding"/>
    <property type="evidence" value="ECO:0007669"/>
    <property type="project" value="TreeGrafter"/>
</dbReference>
<dbReference type="STRING" id="1141098.A0A1Y2DA56"/>
<organism evidence="9 10">
    <name type="scientific">Pseudomassariella vexata</name>
    <dbReference type="NCBI Taxonomy" id="1141098"/>
    <lineage>
        <taxon>Eukaryota</taxon>
        <taxon>Fungi</taxon>
        <taxon>Dikarya</taxon>
        <taxon>Ascomycota</taxon>
        <taxon>Pezizomycotina</taxon>
        <taxon>Sordariomycetes</taxon>
        <taxon>Xylariomycetidae</taxon>
        <taxon>Amphisphaeriales</taxon>
        <taxon>Pseudomassariaceae</taxon>
        <taxon>Pseudomassariella</taxon>
    </lineage>
</organism>
<feature type="domain" description="Zn(2)-C6 fungal-type" evidence="8">
    <location>
        <begin position="35"/>
        <end position="64"/>
    </location>
</feature>
<evidence type="ECO:0000256" key="2">
    <source>
        <dbReference type="ARBA" id="ARBA00022833"/>
    </source>
</evidence>
<evidence type="ECO:0000256" key="7">
    <source>
        <dbReference type="SAM" id="MobiDB-lite"/>
    </source>
</evidence>
<dbReference type="Gene3D" id="4.10.240.10">
    <property type="entry name" value="Zn(2)-C6 fungal-type DNA-binding domain"/>
    <property type="match status" value="1"/>
</dbReference>
<feature type="compositionally biased region" description="Polar residues" evidence="7">
    <location>
        <begin position="95"/>
        <end position="118"/>
    </location>
</feature>
<dbReference type="GO" id="GO:0006351">
    <property type="term" value="P:DNA-templated transcription"/>
    <property type="evidence" value="ECO:0007669"/>
    <property type="project" value="InterPro"/>
</dbReference>
<evidence type="ECO:0000313" key="10">
    <source>
        <dbReference type="Proteomes" id="UP000193689"/>
    </source>
</evidence>
<dbReference type="EMBL" id="MCFJ01000024">
    <property type="protein sequence ID" value="ORY56139.1"/>
    <property type="molecule type" value="Genomic_DNA"/>
</dbReference>
<dbReference type="InterPro" id="IPR051430">
    <property type="entry name" value="Fungal_TF_Env_Response"/>
</dbReference>
<sequence length="821" mass="91909">MSMAGYGTPSSQEIGGGNANSGAPRSVKRPRPVKSCIECRTRKLRCDRLLPCSQCQKSQRNCRYAADGVAADGEGGNSEGSDVEAATERAPKRINVQNGSTTSQSTLPSHNDPNKSRSLQVSASILDDYGARLERLEHVVLKSNSPSAGAFGKDFSSGHHHANPRRKIKLLASSCTIRGLAIKGTTRTRYFGQNSTRVLLNLFDEARAFMFHRTKTGDLKETFINIQRIHKSLQEEHRKALTPITVYVDSMTPIQKRMADILPKKSVCDQLIQVFLGGSETALYRTLHIPTFREQYDTYWEGHMPADSFLPQLLSILCIGYRFIGLGKGLYPDRDGIHLPTACALVRHWLDGLRGKQLIEFGTLQTEVLLLMAQRMINPKFQESWTRLGLVVRMAMSMGLHRDPSEFPQKVSPFWSELRRRIWYTLMELDLQMSMQCNMPACVRDGDYTTRPPQNLDDDDLDPDLHELPDGKSIDQPTDSQIQVYSASTLAYRFRAVDLINRIDSLTDFQEVLDCGNALERSFEDLRFILPRTPPENPADANRQWRIRTILDMTCRRTQLMLYRPFALSTPDAPHYILTAYLRSSVILLSYPDDLDTNAATYWHIWHMHYLILKQDILQAAFSVCYYIKHAAAKDSLPSPASSSLTKSSKAESIEEACILASESSALLSLPRLVNAVEKALEAMIKRIREIGTDLKDLVSLTVVLSICQGGTWAAKEERVKRGMRAIMEAGLQAGVQPGAKTMADPDSQTTFNLPIIPGPPNTMSMHSLHSPSGHSGSFLNPVPAQPFMMPHDIPHTIPGSEDLAMWDMEFWNPLLHGGPR</sequence>
<dbReference type="Proteomes" id="UP000193689">
    <property type="component" value="Unassembled WGS sequence"/>
</dbReference>
<reference evidence="9 10" key="1">
    <citation type="submission" date="2016-07" db="EMBL/GenBank/DDBJ databases">
        <title>Pervasive Adenine N6-methylation of Active Genes in Fungi.</title>
        <authorList>
            <consortium name="DOE Joint Genome Institute"/>
            <person name="Mondo S.J."/>
            <person name="Dannebaum R.O."/>
            <person name="Kuo R.C."/>
            <person name="Labutti K."/>
            <person name="Haridas S."/>
            <person name="Kuo A."/>
            <person name="Salamov A."/>
            <person name="Ahrendt S.R."/>
            <person name="Lipzen A."/>
            <person name="Sullivan W."/>
            <person name="Andreopoulos W.B."/>
            <person name="Clum A."/>
            <person name="Lindquist E."/>
            <person name="Daum C."/>
            <person name="Ramamoorthy G.K."/>
            <person name="Gryganskyi A."/>
            <person name="Culley D."/>
            <person name="Magnuson J.K."/>
            <person name="James T.Y."/>
            <person name="O'Malley M.A."/>
            <person name="Stajich J.E."/>
            <person name="Spatafora J.W."/>
            <person name="Visel A."/>
            <person name="Grigoriev I.V."/>
        </authorList>
    </citation>
    <scope>NUCLEOTIDE SEQUENCE [LARGE SCALE GENOMIC DNA]</scope>
    <source>
        <strain evidence="9 10">CBS 129021</strain>
    </source>
</reference>
<evidence type="ECO:0000256" key="1">
    <source>
        <dbReference type="ARBA" id="ARBA00022723"/>
    </source>
</evidence>
<evidence type="ECO:0000256" key="6">
    <source>
        <dbReference type="ARBA" id="ARBA00023242"/>
    </source>
</evidence>
<proteinExistence type="predicted"/>
<evidence type="ECO:0000256" key="4">
    <source>
        <dbReference type="ARBA" id="ARBA00023125"/>
    </source>
</evidence>
<dbReference type="RefSeq" id="XP_040709985.1">
    <property type="nucleotide sequence ID" value="XM_040863123.1"/>
</dbReference>
<dbReference type="PROSITE" id="PS50048">
    <property type="entry name" value="ZN2_CY6_FUNGAL_2"/>
    <property type="match status" value="1"/>
</dbReference>
<dbReference type="InParanoid" id="A0A1Y2DA56"/>
<name>A0A1Y2DA56_9PEZI</name>
<evidence type="ECO:0000259" key="8">
    <source>
        <dbReference type="PROSITE" id="PS50048"/>
    </source>
</evidence>
<dbReference type="CDD" id="cd00067">
    <property type="entry name" value="GAL4"/>
    <property type="match status" value="1"/>
</dbReference>
<dbReference type="AlphaFoldDB" id="A0A1Y2DA56"/>
<dbReference type="GO" id="GO:0008270">
    <property type="term" value="F:zinc ion binding"/>
    <property type="evidence" value="ECO:0007669"/>
    <property type="project" value="InterPro"/>
</dbReference>
<evidence type="ECO:0000256" key="5">
    <source>
        <dbReference type="ARBA" id="ARBA00023163"/>
    </source>
</evidence>
<keyword evidence="2" id="KW-0862">Zinc</keyword>
<dbReference type="OrthoDB" id="5414787at2759"/>
<dbReference type="SMART" id="SM00906">
    <property type="entry name" value="Fungal_trans"/>
    <property type="match status" value="1"/>
</dbReference>
<feature type="compositionally biased region" description="Basic and acidic residues" evidence="7">
    <location>
        <begin position="463"/>
        <end position="473"/>
    </location>
</feature>
<dbReference type="Pfam" id="PF04082">
    <property type="entry name" value="Fungal_trans"/>
    <property type="match status" value="1"/>
</dbReference>
<dbReference type="PROSITE" id="PS00463">
    <property type="entry name" value="ZN2_CY6_FUNGAL_1"/>
    <property type="match status" value="1"/>
</dbReference>
<evidence type="ECO:0000313" key="9">
    <source>
        <dbReference type="EMBL" id="ORY56139.1"/>
    </source>
</evidence>
<dbReference type="GO" id="GO:0001228">
    <property type="term" value="F:DNA-binding transcription activator activity, RNA polymerase II-specific"/>
    <property type="evidence" value="ECO:0007669"/>
    <property type="project" value="TreeGrafter"/>
</dbReference>
<keyword evidence="1" id="KW-0479">Metal-binding</keyword>
<dbReference type="PANTHER" id="PTHR31944">
    <property type="entry name" value="HEME-RESPONSIVE ZINC FINGER TRANSCRIPTION FACTOR HAP1"/>
    <property type="match status" value="1"/>
</dbReference>
<comment type="caution">
    <text evidence="9">The sequence shown here is derived from an EMBL/GenBank/DDBJ whole genome shotgun (WGS) entry which is preliminary data.</text>
</comment>
<dbReference type="InterPro" id="IPR007219">
    <property type="entry name" value="XnlR_reg_dom"/>
</dbReference>
<dbReference type="InterPro" id="IPR036864">
    <property type="entry name" value="Zn2-C6_fun-type_DNA-bd_sf"/>
</dbReference>
<feature type="region of interest" description="Disordered" evidence="7">
    <location>
        <begin position="446"/>
        <end position="477"/>
    </location>
</feature>
<keyword evidence="10" id="KW-1185">Reference proteome</keyword>
<keyword evidence="3" id="KW-0805">Transcription regulation</keyword>
<dbReference type="GeneID" id="63779335"/>
<accession>A0A1Y2DA56</accession>
<feature type="region of interest" description="Disordered" evidence="7">
    <location>
        <begin position="69"/>
        <end position="118"/>
    </location>
</feature>
<dbReference type="SMART" id="SM00066">
    <property type="entry name" value="GAL4"/>
    <property type="match status" value="1"/>
</dbReference>
<dbReference type="PANTHER" id="PTHR31944:SF131">
    <property type="entry name" value="HEME-RESPONSIVE ZINC FINGER TRANSCRIPTION FACTOR HAP1"/>
    <property type="match status" value="1"/>
</dbReference>
<keyword evidence="6" id="KW-0539">Nucleus</keyword>
<keyword evidence="5" id="KW-0804">Transcription</keyword>
<protein>
    <recommendedName>
        <fullName evidence="8">Zn(2)-C6 fungal-type domain-containing protein</fullName>
    </recommendedName>
</protein>
<dbReference type="SUPFAM" id="SSF57701">
    <property type="entry name" value="Zn2/Cys6 DNA-binding domain"/>
    <property type="match status" value="1"/>
</dbReference>
<dbReference type="Pfam" id="PF00172">
    <property type="entry name" value="Zn_clus"/>
    <property type="match status" value="1"/>
</dbReference>
<dbReference type="InterPro" id="IPR001138">
    <property type="entry name" value="Zn2Cys6_DnaBD"/>
</dbReference>